<evidence type="ECO:0008006" key="3">
    <source>
        <dbReference type="Google" id="ProtNLM"/>
    </source>
</evidence>
<accession>A0A1F7JI63</accession>
<evidence type="ECO:0000313" key="2">
    <source>
        <dbReference type="Proteomes" id="UP000178486"/>
    </source>
</evidence>
<reference evidence="1 2" key="1">
    <citation type="journal article" date="2016" name="Nat. Commun.">
        <title>Thousands of microbial genomes shed light on interconnected biogeochemical processes in an aquifer system.</title>
        <authorList>
            <person name="Anantharaman K."/>
            <person name="Brown C.T."/>
            <person name="Hug L.A."/>
            <person name="Sharon I."/>
            <person name="Castelle C.J."/>
            <person name="Probst A.J."/>
            <person name="Thomas B.C."/>
            <person name="Singh A."/>
            <person name="Wilkins M.J."/>
            <person name="Karaoz U."/>
            <person name="Brodie E.L."/>
            <person name="Williams K.H."/>
            <person name="Hubbard S.S."/>
            <person name="Banfield J.F."/>
        </authorList>
    </citation>
    <scope>NUCLEOTIDE SEQUENCE [LARGE SCALE GENOMIC DNA]</scope>
</reference>
<sequence length="227" mass="25832">MTLEDGKNMPVIFESSSETPVNHKNHKPSAVDSERDILNIKPKATSLWSYMQWPRHIHFATQTPDETIILFIRQHPITQIPWILITAMLVAAPVFLVPVARSMAAPYAAIPLPYIIVSIVFWYLITYAYAFISFLLWYYNINIVTNKRIIDIDFIYLLVQEVTATRIAQVEDVTYRRVGSFATLFDYGNVFVQTAGAEVKIECIAVPQPRQISKIIIDLLGTVTPST</sequence>
<proteinExistence type="predicted"/>
<name>A0A1F7JI63_9BACT</name>
<comment type="caution">
    <text evidence="1">The sequence shown here is derived from an EMBL/GenBank/DDBJ whole genome shotgun (WGS) entry which is preliminary data.</text>
</comment>
<protein>
    <recommendedName>
        <fullName evidence="3">DUF304 domain-containing protein</fullName>
    </recommendedName>
</protein>
<dbReference type="AlphaFoldDB" id="A0A1F7JI63"/>
<dbReference type="Proteomes" id="UP000178486">
    <property type="component" value="Unassembled WGS sequence"/>
</dbReference>
<dbReference type="EMBL" id="MGAU01000019">
    <property type="protein sequence ID" value="OGK55304.1"/>
    <property type="molecule type" value="Genomic_DNA"/>
</dbReference>
<organism evidence="1 2">
    <name type="scientific">Candidatus Roizmanbacteria bacterium RIFCSPLOWO2_01_FULL_45_11</name>
    <dbReference type="NCBI Taxonomy" id="1802070"/>
    <lineage>
        <taxon>Bacteria</taxon>
        <taxon>Candidatus Roizmaniibacteriota</taxon>
    </lineage>
</organism>
<evidence type="ECO:0000313" key="1">
    <source>
        <dbReference type="EMBL" id="OGK55304.1"/>
    </source>
</evidence>
<gene>
    <name evidence="1" type="ORF">A3B56_01970</name>
</gene>